<evidence type="ECO:0000256" key="3">
    <source>
        <dbReference type="ARBA" id="ARBA00022801"/>
    </source>
</evidence>
<name>A0A1B9F8M0_9BACT</name>
<evidence type="ECO:0000259" key="4">
    <source>
        <dbReference type="SMART" id="SM00646"/>
    </source>
</evidence>
<comment type="catalytic activity">
    <reaction evidence="1">
        <text>Hydrolyzes the link between N-acetylmuramoyl residues and L-amino acid residues in certain cell-wall glycopeptides.</text>
        <dbReference type="EC" id="3.5.1.28"/>
    </reaction>
</comment>
<sequence length="556" mass="63561">MCIISLIIFASLSFNSNEIFAKSTSPRPQYSAAWKAYKRLTKSPRLRKDRRAWLKVIRAFRKVYLSWPENEVYAPKSLYMMARLYKELYGYSGRKKDLREAIERYEVLFERFPQSPYADDALYHAGVLYLRMGQKEKALSYWKRIILDYEGSDYYRKAARRLGKKKVSKLKAQKRTYGTRTSGDVLANPYAVVKDIRHWSEKDYTRVVIDVSKNTHYHAGFLSENRKKGLPKRLYIDITPARVAKDLEKKIVISGGLLKRVRIAQYDRDTARVVFDLGKTSKTKVFNLEDPFRIVVDAFGEKYPQRPLCLPPKGKLTLAQQLGLCVRRIVVDAGHGGKDPGAIGPTGLREKDVTLKIAHFLKKELEKRLNAEVILTRSTDKYLPLEQRTAIANAKKADLFISIHCNAAPNRRLKGVETYFLNFALDEEAMRVAALENATSRRRIGDIKGILTKIMKNSKVEESKRLSKFIQNGLVTTLKKRYSGISDLGVKQAPFFVLIGARMPAVLTEVSFISNKREERRLRSPKYLEAIAKGIAAGIEEYVKNTELIANLGMGN</sequence>
<dbReference type="GO" id="GO:0009253">
    <property type="term" value="P:peptidoglycan catabolic process"/>
    <property type="evidence" value="ECO:0007669"/>
    <property type="project" value="InterPro"/>
</dbReference>
<keyword evidence="3" id="KW-0378">Hydrolase</keyword>
<organism evidence="5 6">
    <name type="scientific">Dissulfuribacter thermophilus</name>
    <dbReference type="NCBI Taxonomy" id="1156395"/>
    <lineage>
        <taxon>Bacteria</taxon>
        <taxon>Pseudomonadati</taxon>
        <taxon>Thermodesulfobacteriota</taxon>
        <taxon>Dissulfuribacteria</taxon>
        <taxon>Dissulfuribacterales</taxon>
        <taxon>Dissulfuribacteraceae</taxon>
        <taxon>Dissulfuribacter</taxon>
    </lineage>
</organism>
<dbReference type="Pfam" id="PF11741">
    <property type="entry name" value="AMIN"/>
    <property type="match status" value="1"/>
</dbReference>
<dbReference type="Pfam" id="PF01520">
    <property type="entry name" value="Amidase_3"/>
    <property type="match status" value="1"/>
</dbReference>
<feature type="domain" description="MurNAc-LAA" evidence="4">
    <location>
        <begin position="389"/>
        <end position="540"/>
    </location>
</feature>
<dbReference type="PANTHER" id="PTHR30404">
    <property type="entry name" value="N-ACETYLMURAMOYL-L-ALANINE AMIDASE"/>
    <property type="match status" value="1"/>
</dbReference>
<dbReference type="GO" id="GO:0030288">
    <property type="term" value="C:outer membrane-bounded periplasmic space"/>
    <property type="evidence" value="ECO:0007669"/>
    <property type="project" value="TreeGrafter"/>
</dbReference>
<dbReference type="InterPro" id="IPR002508">
    <property type="entry name" value="MurNAc-LAA_cat"/>
</dbReference>
<dbReference type="PATRIC" id="fig|1156395.6.peg.68"/>
<dbReference type="Proteomes" id="UP000093080">
    <property type="component" value="Unassembled WGS sequence"/>
</dbReference>
<reference evidence="5 6" key="1">
    <citation type="submission" date="2016-06" db="EMBL/GenBank/DDBJ databases">
        <title>Respiratory ammonification of nitrate coupled to the oxidation of elemental sulfur in deep-sea autotrophic thermophilic bacteria.</title>
        <authorList>
            <person name="Slobodkina G.B."/>
            <person name="Mardanov A.V."/>
            <person name="Ravin N.V."/>
            <person name="Frolova A.A."/>
            <person name="Viryasiv M.B."/>
            <person name="Chernyh N.A."/>
            <person name="Bonch-Osmolovskaya E.A."/>
            <person name="Slobodkin A.I."/>
        </authorList>
    </citation>
    <scope>NUCLEOTIDE SEQUENCE [LARGE SCALE GENOMIC DNA]</scope>
    <source>
        <strain evidence="5 6">S69</strain>
    </source>
</reference>
<dbReference type="Gene3D" id="3.40.630.40">
    <property type="entry name" value="Zn-dependent exopeptidases"/>
    <property type="match status" value="1"/>
</dbReference>
<evidence type="ECO:0000256" key="1">
    <source>
        <dbReference type="ARBA" id="ARBA00001561"/>
    </source>
</evidence>
<dbReference type="STRING" id="1156395.DBT_0069"/>
<dbReference type="InterPro" id="IPR019734">
    <property type="entry name" value="TPR_rpt"/>
</dbReference>
<dbReference type="SUPFAM" id="SSF53187">
    <property type="entry name" value="Zn-dependent exopeptidases"/>
    <property type="match status" value="1"/>
</dbReference>
<dbReference type="EC" id="3.5.1.28" evidence="2"/>
<dbReference type="Pfam" id="PF13174">
    <property type="entry name" value="TPR_6"/>
    <property type="match status" value="2"/>
</dbReference>
<dbReference type="FunFam" id="3.40.630.40:FF:000005">
    <property type="entry name" value="N-acetylmuramoyl-L-alanine amidase (AmiA)"/>
    <property type="match status" value="1"/>
</dbReference>
<protein>
    <recommendedName>
        <fullName evidence="2">N-acetylmuramoyl-L-alanine amidase</fullName>
        <ecNumber evidence="2">3.5.1.28</ecNumber>
    </recommendedName>
</protein>
<dbReference type="CDD" id="cd02696">
    <property type="entry name" value="MurNAc-LAA"/>
    <property type="match status" value="1"/>
</dbReference>
<dbReference type="SUPFAM" id="SSF48452">
    <property type="entry name" value="TPR-like"/>
    <property type="match status" value="1"/>
</dbReference>
<dbReference type="InterPro" id="IPR021731">
    <property type="entry name" value="AMIN_dom"/>
</dbReference>
<dbReference type="InterPro" id="IPR050695">
    <property type="entry name" value="N-acetylmuramoyl_amidase_3"/>
</dbReference>
<dbReference type="EMBL" id="MAGO01000001">
    <property type="protein sequence ID" value="OCC16252.1"/>
    <property type="molecule type" value="Genomic_DNA"/>
</dbReference>
<proteinExistence type="predicted"/>
<evidence type="ECO:0000256" key="2">
    <source>
        <dbReference type="ARBA" id="ARBA00011901"/>
    </source>
</evidence>
<accession>A0A1B9F8M0</accession>
<evidence type="ECO:0000313" key="5">
    <source>
        <dbReference type="EMBL" id="OCC16252.1"/>
    </source>
</evidence>
<dbReference type="GO" id="GO:0008745">
    <property type="term" value="F:N-acetylmuramoyl-L-alanine amidase activity"/>
    <property type="evidence" value="ECO:0007669"/>
    <property type="project" value="UniProtKB-EC"/>
</dbReference>
<gene>
    <name evidence="5" type="ORF">DBT_0069</name>
</gene>
<dbReference type="AlphaFoldDB" id="A0A1B9F8M0"/>
<dbReference type="InterPro" id="IPR011990">
    <property type="entry name" value="TPR-like_helical_dom_sf"/>
</dbReference>
<dbReference type="Gene3D" id="2.60.40.3500">
    <property type="match status" value="1"/>
</dbReference>
<dbReference type="SMART" id="SM00646">
    <property type="entry name" value="Ami_3"/>
    <property type="match status" value="1"/>
</dbReference>
<evidence type="ECO:0000313" key="6">
    <source>
        <dbReference type="Proteomes" id="UP000093080"/>
    </source>
</evidence>
<dbReference type="Gene3D" id="1.25.40.10">
    <property type="entry name" value="Tetratricopeptide repeat domain"/>
    <property type="match status" value="1"/>
</dbReference>
<dbReference type="PANTHER" id="PTHR30404:SF0">
    <property type="entry name" value="N-ACETYLMURAMOYL-L-ALANINE AMIDASE AMIC"/>
    <property type="match status" value="1"/>
</dbReference>
<comment type="caution">
    <text evidence="5">The sequence shown here is derived from an EMBL/GenBank/DDBJ whole genome shotgun (WGS) entry which is preliminary data.</text>
</comment>
<keyword evidence="6" id="KW-1185">Reference proteome</keyword>